<evidence type="ECO:0000259" key="10">
    <source>
        <dbReference type="Pfam" id="PF01433"/>
    </source>
</evidence>
<dbReference type="InterPro" id="IPR037144">
    <property type="entry name" value="Peptidase_M1_pepN_C_sf"/>
</dbReference>
<dbReference type="GO" id="GO:0008237">
    <property type="term" value="F:metallopeptidase activity"/>
    <property type="evidence" value="ECO:0007669"/>
    <property type="project" value="UniProtKB-KW"/>
</dbReference>
<organism evidence="14 15">
    <name type="scientific">Cyclospora cayetanensis</name>
    <dbReference type="NCBI Taxonomy" id="88456"/>
    <lineage>
        <taxon>Eukaryota</taxon>
        <taxon>Sar</taxon>
        <taxon>Alveolata</taxon>
        <taxon>Apicomplexa</taxon>
        <taxon>Conoidasida</taxon>
        <taxon>Coccidia</taxon>
        <taxon>Eucoccidiorida</taxon>
        <taxon>Eimeriorina</taxon>
        <taxon>Eimeriidae</taxon>
        <taxon>Cyclospora</taxon>
    </lineage>
</organism>
<keyword evidence="6" id="KW-0378">Hydrolase</keyword>
<dbReference type="GO" id="GO:0004177">
    <property type="term" value="F:aminopeptidase activity"/>
    <property type="evidence" value="ECO:0007669"/>
    <property type="project" value="UniProtKB-KW"/>
</dbReference>
<keyword evidence="15" id="KW-1185">Reference proteome</keyword>
<feature type="region of interest" description="Disordered" evidence="9">
    <location>
        <begin position="266"/>
        <end position="287"/>
    </location>
</feature>
<evidence type="ECO:0000313" key="14">
    <source>
        <dbReference type="EMBL" id="OEH74418.1"/>
    </source>
</evidence>
<dbReference type="Gene3D" id="1.10.390.10">
    <property type="entry name" value="Neutral Protease Domain 2"/>
    <property type="match status" value="1"/>
</dbReference>
<dbReference type="Gene3D" id="2.60.40.1730">
    <property type="entry name" value="tricorn interacting facor f3 domain"/>
    <property type="match status" value="1"/>
</dbReference>
<dbReference type="InterPro" id="IPR014782">
    <property type="entry name" value="Peptidase_M1_dom"/>
</dbReference>
<dbReference type="VEuPathDB" id="ToxoDB:cyc_01568"/>
<dbReference type="VEuPathDB" id="ToxoDB:LOC113147512"/>
<dbReference type="Pfam" id="PF17900">
    <property type="entry name" value="Peptidase_M1_N"/>
    <property type="match status" value="1"/>
</dbReference>
<dbReference type="FunFam" id="1.10.390.10:FF:000002">
    <property type="entry name" value="Aminopeptidase N"/>
    <property type="match status" value="1"/>
</dbReference>
<keyword evidence="8" id="KW-0482">Metalloprotease</keyword>
<reference evidence="14 15" key="1">
    <citation type="journal article" date="2016" name="BMC Genomics">
        <title>Comparative genomics reveals Cyclospora cayetanensis possesses coccidia-like metabolism and invasion components but unique surface antigens.</title>
        <authorList>
            <person name="Liu S."/>
            <person name="Wang L."/>
            <person name="Zheng H."/>
            <person name="Xu Z."/>
            <person name="Roellig D.M."/>
            <person name="Li N."/>
            <person name="Frace M.A."/>
            <person name="Tang K."/>
            <person name="Arrowood M.J."/>
            <person name="Moss D.M."/>
            <person name="Zhang L."/>
            <person name="Feng Y."/>
            <person name="Xiao L."/>
        </authorList>
    </citation>
    <scope>NUCLEOTIDE SEQUENCE [LARGE SCALE GENOMIC DNA]</scope>
    <source>
        <strain evidence="14 15">CHN_HEN01</strain>
    </source>
</reference>
<evidence type="ECO:0000256" key="2">
    <source>
        <dbReference type="ARBA" id="ARBA00010136"/>
    </source>
</evidence>
<comment type="cofactor">
    <cofactor evidence="1">
        <name>Zn(2+)</name>
        <dbReference type="ChEBI" id="CHEBI:29105"/>
    </cofactor>
</comment>
<evidence type="ECO:0000259" key="13">
    <source>
        <dbReference type="Pfam" id="PF17900"/>
    </source>
</evidence>
<dbReference type="VEuPathDB" id="ToxoDB:LOC34618557"/>
<feature type="domain" description="Peptidase M1 alanyl aminopeptidase C-terminal" evidence="12">
    <location>
        <begin position="769"/>
        <end position="1099"/>
    </location>
</feature>
<protein>
    <submittedName>
        <fullName evidence="14">Aminopeptidase n</fullName>
    </submittedName>
</protein>
<dbReference type="InterPro" id="IPR024601">
    <property type="entry name" value="Peptidase_M1_pepN_C"/>
</dbReference>
<evidence type="ECO:0000259" key="12">
    <source>
        <dbReference type="Pfam" id="PF17432"/>
    </source>
</evidence>
<dbReference type="InterPro" id="IPR042097">
    <property type="entry name" value="Aminopeptidase_N-like_N_sf"/>
</dbReference>
<dbReference type="Pfam" id="PF17432">
    <property type="entry name" value="DUF3458_C"/>
    <property type="match status" value="1"/>
</dbReference>
<accession>A0A1D3CTC1</accession>
<dbReference type="Gene3D" id="2.60.40.1840">
    <property type="match status" value="1"/>
</dbReference>
<dbReference type="InterPro" id="IPR027268">
    <property type="entry name" value="Peptidase_M4/M1_CTD_sf"/>
</dbReference>
<feature type="domain" description="Peptidase M1 membrane alanine aminopeptidase" evidence="10">
    <location>
        <begin position="449"/>
        <end position="663"/>
    </location>
</feature>
<evidence type="ECO:0000256" key="8">
    <source>
        <dbReference type="ARBA" id="ARBA00023049"/>
    </source>
</evidence>
<dbReference type="PANTHER" id="PTHR46322:SF1">
    <property type="entry name" value="PUROMYCIN-SENSITIVE AMINOPEPTIDASE"/>
    <property type="match status" value="1"/>
</dbReference>
<comment type="similarity">
    <text evidence="2">Belongs to the peptidase M1 family.</text>
</comment>
<keyword evidence="4" id="KW-0645">Protease</keyword>
<keyword evidence="7" id="KW-0862">Zinc</keyword>
<evidence type="ECO:0000256" key="1">
    <source>
        <dbReference type="ARBA" id="ARBA00001947"/>
    </source>
</evidence>
<evidence type="ECO:0000256" key="6">
    <source>
        <dbReference type="ARBA" id="ARBA00022801"/>
    </source>
</evidence>
<proteinExistence type="inferred from homology"/>
<evidence type="ECO:0000256" key="7">
    <source>
        <dbReference type="ARBA" id="ARBA00022833"/>
    </source>
</evidence>
<dbReference type="GO" id="GO:0008270">
    <property type="term" value="F:zinc ion binding"/>
    <property type="evidence" value="ECO:0007669"/>
    <property type="project" value="InterPro"/>
</dbReference>
<evidence type="ECO:0000256" key="4">
    <source>
        <dbReference type="ARBA" id="ARBA00022670"/>
    </source>
</evidence>
<dbReference type="InterPro" id="IPR035414">
    <property type="entry name" value="Peptidase_M1_pepN_Ig-like"/>
</dbReference>
<dbReference type="PRINTS" id="PR00756">
    <property type="entry name" value="ALADIPTASE"/>
</dbReference>
<dbReference type="EMBL" id="JROU02002045">
    <property type="protein sequence ID" value="OEH74418.1"/>
    <property type="molecule type" value="Genomic_DNA"/>
</dbReference>
<dbReference type="Pfam" id="PF01433">
    <property type="entry name" value="Peptidase_M1"/>
    <property type="match status" value="1"/>
</dbReference>
<dbReference type="FunFam" id="2.60.40.1840:FF:000001">
    <property type="entry name" value="Aminopeptidase N"/>
    <property type="match status" value="1"/>
</dbReference>
<dbReference type="AlphaFoldDB" id="A0A1D3CTC1"/>
<dbReference type="FunFam" id="3.30.2010.30:FF:000002">
    <property type="entry name" value="Putative aminopeptidase N"/>
    <property type="match status" value="1"/>
</dbReference>
<dbReference type="InterPro" id="IPR001930">
    <property type="entry name" value="Peptidase_M1"/>
</dbReference>
<dbReference type="CDD" id="cd09600">
    <property type="entry name" value="M1_APN"/>
    <property type="match status" value="1"/>
</dbReference>
<name>A0A1D3CTC1_9EIME</name>
<dbReference type="Pfam" id="PF11940">
    <property type="entry name" value="DUF3458"/>
    <property type="match status" value="1"/>
</dbReference>
<dbReference type="Gene3D" id="1.25.50.10">
    <property type="entry name" value="Peptidase M1, alanyl aminopeptidase, C-terminal domain"/>
    <property type="match status" value="1"/>
</dbReference>
<dbReference type="SUPFAM" id="SSF63737">
    <property type="entry name" value="Leukotriene A4 hydrolase N-terminal domain"/>
    <property type="match status" value="1"/>
</dbReference>
<dbReference type="SUPFAM" id="SSF55486">
    <property type="entry name" value="Metalloproteases ('zincins'), catalytic domain"/>
    <property type="match status" value="1"/>
</dbReference>
<dbReference type="PANTHER" id="PTHR46322">
    <property type="entry name" value="PUROMYCIN-SENSITIVE AMINOPEPTIDASE"/>
    <property type="match status" value="1"/>
</dbReference>
<evidence type="ECO:0000256" key="5">
    <source>
        <dbReference type="ARBA" id="ARBA00022723"/>
    </source>
</evidence>
<dbReference type="InterPro" id="IPR012779">
    <property type="entry name" value="Peptidase_M1_pepN"/>
</dbReference>
<evidence type="ECO:0000256" key="3">
    <source>
        <dbReference type="ARBA" id="ARBA00022438"/>
    </source>
</evidence>
<evidence type="ECO:0000256" key="9">
    <source>
        <dbReference type="SAM" id="MobiDB-lite"/>
    </source>
</evidence>
<dbReference type="Proteomes" id="UP000095192">
    <property type="component" value="Unassembled WGS sequence"/>
</dbReference>
<keyword evidence="3 14" id="KW-0031">Aminopeptidase</keyword>
<feature type="domain" description="Peptidase M1 alanyl aminopeptidase Ig-like fold" evidence="11">
    <location>
        <begin position="668"/>
        <end position="763"/>
    </location>
</feature>
<dbReference type="Gene3D" id="3.30.2010.30">
    <property type="match status" value="1"/>
</dbReference>
<dbReference type="GO" id="GO:0006508">
    <property type="term" value="P:proteolysis"/>
    <property type="evidence" value="ECO:0007669"/>
    <property type="project" value="UniProtKB-KW"/>
</dbReference>
<sequence length="1108" mass="124031">MGAPLPRGPPPLDRVVAVGRFPCKRCKCSGNTFLQSSPAHLLIFILQLDYSLHAYRRIQSCPLAFLLRTDKRLAFGKSLTRAQASCRCSGSSNSLTPHSPCLGLFFDNPVCSRPLSGVYWHLRRNFLRLGNDPAASAAPSSTHLSSLSRLFASSFPASTSAMATVSGASTAAAAATTTTAPASVQQQQPESLVLRPTKAPKEKRRLDYKPTDFLIDRVHLSFQLDPLQTLVTSRLSMRRRVGTPPVDLRLDGEGLELKRLWVDDAELEGGPQGAPPSTEGGVKEGSPRFSLDEEGALYIPSSVLPAEANKPFEVKSEVAINPKANLKLSGLYMSNDLLCTQCEAEGFRRITFFLDRPDVMALFTVRLEADKTRFPTLLSNGNKIEESVVEGAPDRHYAVFEDPHNKPCYLFALVAGPLASVKDTFTTKSGKDVRIEVYSEGGETEKLLFALESVKKSMAWDEKVFGLEYDLDVFSVVCVRDFNMGAMENKGLNIFNSSLLLADRKTTTDAEYERILGVVGHEYFHNWTGNRVTCRDWFQLTLKEGLTVFRDQLFSADMCSAAVKRIEDVTFLRAHQFPEDSGPMSHPIRPETYIAMDNFYTFTVYEKGAEVIRMLHTLLGPEGFRKGMDLYFKRHDGQAVTCDDFRAAMADANGRDFSQFERWYSQSGTPEVEVLEQQYDASARRYTLRLRQHTPSTPGQKNKLPLVIPIKVGLIGKNSKKDLLTPPTQVLEFTEREQSFEFTDINEPCVPSLFRDFSAPVKVLPYRTDEDTAFLMAFDSDPVNRWDASNTLAFKLLLERSKFLSSNNLAQEGMPPLSKIYTEAFRTTLADEQCDRSIKALTLQLPSWEVLSQEMSPIYPDALQLALKTARLELYSAFKSELSALYERLTLPEDDAEEALDAANVARRRLRNVVLRLLSAPGDEEAAARAYNHFTASKCMTDRYAALLALADMPQPQREKALEEFFQEAAGNPLMLDKWFRAQAGSDLDDQVERVAELQKHSAFTSKSPNRLRSLFSAFVFNRPHFHRADGKGYKLISDVVIEVDAFNPQAAARLAGAFLQWQRFDADRQELMKKQLRRIKEAPGLSPDTLEIVQRALKPAEEQTATA</sequence>
<gene>
    <name evidence="14" type="ORF">cyc_01568</name>
</gene>
<comment type="caution">
    <text evidence="14">The sequence shown here is derived from an EMBL/GenBank/DDBJ whole genome shotgun (WGS) entry which is preliminary data.</text>
</comment>
<evidence type="ECO:0000259" key="11">
    <source>
        <dbReference type="Pfam" id="PF11940"/>
    </source>
</evidence>
<feature type="domain" description="Aminopeptidase N-like N-terminal" evidence="13">
    <location>
        <begin position="325"/>
        <end position="410"/>
    </location>
</feature>
<dbReference type="NCBIfam" id="TIGR02414">
    <property type="entry name" value="pepN_proteo"/>
    <property type="match status" value="1"/>
</dbReference>
<dbReference type="InterPro" id="IPR045357">
    <property type="entry name" value="Aminopeptidase_N-like_N"/>
</dbReference>
<dbReference type="InterPro" id="IPR038438">
    <property type="entry name" value="PepN_Ig-like_sf"/>
</dbReference>
<keyword evidence="5" id="KW-0479">Metal-binding</keyword>
<evidence type="ECO:0000313" key="15">
    <source>
        <dbReference type="Proteomes" id="UP000095192"/>
    </source>
</evidence>
<dbReference type="InParanoid" id="A0A1D3CTC1"/>